<dbReference type="GO" id="GO:0003676">
    <property type="term" value="F:nucleic acid binding"/>
    <property type="evidence" value="ECO:0007669"/>
    <property type="project" value="InterPro"/>
</dbReference>
<dbReference type="InterPro" id="IPR036397">
    <property type="entry name" value="RNaseH_sf"/>
</dbReference>
<dbReference type="EMBL" id="JACGWM010000009">
    <property type="protein sequence ID" value="KAL0351492.1"/>
    <property type="molecule type" value="Genomic_DNA"/>
</dbReference>
<gene>
    <name evidence="2" type="ORF">Scaly_1537900</name>
</gene>
<reference evidence="2" key="2">
    <citation type="journal article" date="2024" name="Plant">
        <title>Genomic evolution and insights into agronomic trait innovations of Sesamum species.</title>
        <authorList>
            <person name="Miao H."/>
            <person name="Wang L."/>
            <person name="Qu L."/>
            <person name="Liu H."/>
            <person name="Sun Y."/>
            <person name="Le M."/>
            <person name="Wang Q."/>
            <person name="Wei S."/>
            <person name="Zheng Y."/>
            <person name="Lin W."/>
            <person name="Duan Y."/>
            <person name="Cao H."/>
            <person name="Xiong S."/>
            <person name="Wang X."/>
            <person name="Wei L."/>
            <person name="Li C."/>
            <person name="Ma Q."/>
            <person name="Ju M."/>
            <person name="Zhao R."/>
            <person name="Li G."/>
            <person name="Mu C."/>
            <person name="Tian Q."/>
            <person name="Mei H."/>
            <person name="Zhang T."/>
            <person name="Gao T."/>
            <person name="Zhang H."/>
        </authorList>
    </citation>
    <scope>NUCLEOTIDE SEQUENCE</scope>
    <source>
        <strain evidence="2">KEN8</strain>
    </source>
</reference>
<name>A0AAW2P8Y7_9LAMI</name>
<protein>
    <submittedName>
        <fullName evidence="2">Transposon Ty3-G Gag-Pol polyprotein</fullName>
    </submittedName>
</protein>
<dbReference type="PANTHER" id="PTHR37984">
    <property type="entry name" value="PROTEIN CBG26694"/>
    <property type="match status" value="1"/>
</dbReference>
<reference evidence="2" key="1">
    <citation type="submission" date="2020-06" db="EMBL/GenBank/DDBJ databases">
        <authorList>
            <person name="Li T."/>
            <person name="Hu X."/>
            <person name="Zhang T."/>
            <person name="Song X."/>
            <person name="Zhang H."/>
            <person name="Dai N."/>
            <person name="Sheng W."/>
            <person name="Hou X."/>
            <person name="Wei L."/>
        </authorList>
    </citation>
    <scope>NUCLEOTIDE SEQUENCE</scope>
    <source>
        <strain evidence="2">KEN8</strain>
        <tissue evidence="2">Leaf</tissue>
    </source>
</reference>
<organism evidence="2">
    <name type="scientific">Sesamum calycinum</name>
    <dbReference type="NCBI Taxonomy" id="2727403"/>
    <lineage>
        <taxon>Eukaryota</taxon>
        <taxon>Viridiplantae</taxon>
        <taxon>Streptophyta</taxon>
        <taxon>Embryophyta</taxon>
        <taxon>Tracheophyta</taxon>
        <taxon>Spermatophyta</taxon>
        <taxon>Magnoliopsida</taxon>
        <taxon>eudicotyledons</taxon>
        <taxon>Gunneridae</taxon>
        <taxon>Pentapetalae</taxon>
        <taxon>asterids</taxon>
        <taxon>lamiids</taxon>
        <taxon>Lamiales</taxon>
        <taxon>Pedaliaceae</taxon>
        <taxon>Sesamum</taxon>
    </lineage>
</organism>
<dbReference type="InterPro" id="IPR012337">
    <property type="entry name" value="RNaseH-like_sf"/>
</dbReference>
<dbReference type="Pfam" id="PF24626">
    <property type="entry name" value="SH3_Tf2-1"/>
    <property type="match status" value="1"/>
</dbReference>
<accession>A0AAW2P8Y7</accession>
<dbReference type="Gene3D" id="3.30.420.10">
    <property type="entry name" value="Ribonuclease H-like superfamily/Ribonuclease H"/>
    <property type="match status" value="1"/>
</dbReference>
<dbReference type="SUPFAM" id="SSF53098">
    <property type="entry name" value="Ribonuclease H-like"/>
    <property type="match status" value="1"/>
</dbReference>
<comment type="caution">
    <text evidence="2">The sequence shown here is derived from an EMBL/GenBank/DDBJ whole genome shotgun (WGS) entry which is preliminary data.</text>
</comment>
<evidence type="ECO:0000259" key="1">
    <source>
        <dbReference type="PROSITE" id="PS50994"/>
    </source>
</evidence>
<proteinExistence type="predicted"/>
<dbReference type="InterPro" id="IPR056924">
    <property type="entry name" value="SH3_Tf2-1"/>
</dbReference>
<dbReference type="PANTHER" id="PTHR37984:SF5">
    <property type="entry name" value="PROTEIN NYNRIN-LIKE"/>
    <property type="match status" value="1"/>
</dbReference>
<dbReference type="PROSITE" id="PS50994">
    <property type="entry name" value="INTEGRASE"/>
    <property type="match status" value="1"/>
</dbReference>
<dbReference type="GO" id="GO:0015074">
    <property type="term" value="P:DNA integration"/>
    <property type="evidence" value="ECO:0007669"/>
    <property type="project" value="InterPro"/>
</dbReference>
<evidence type="ECO:0000313" key="2">
    <source>
        <dbReference type="EMBL" id="KAL0351492.1"/>
    </source>
</evidence>
<dbReference type="InterPro" id="IPR001584">
    <property type="entry name" value="Integrase_cat-core"/>
</dbReference>
<dbReference type="AlphaFoldDB" id="A0AAW2P8Y7"/>
<feature type="domain" description="Integrase catalytic" evidence="1">
    <location>
        <begin position="88"/>
        <end position="250"/>
    </location>
</feature>
<dbReference type="InterPro" id="IPR050951">
    <property type="entry name" value="Retrovirus_Pol_polyprotein"/>
</dbReference>
<sequence length="385" mass="44076">MGYDYTICYKTCQENIVADALSRIQNLGNEKVHYLNSITSIDSGLSNMIKESWIGDDKIQELGKLIVGRKPEIRRNILQLFYSSALDGHSVPNRIWEDISMDFEEGLLTSVGKDMILVVVDRLSKYAHFIALKHPFSAVVVAQVFMENSFRLHGMPKMIVSDRDPVFMSRFSREYFQLQGVQLKPSTAYHPQTDGQTEVVNKCLECYLCCITGDQPKEWVHWLPLAEWWYNTSFHSSIRTTPYEVVYRQPPPTPIPYEALSSSIETVDRSLQHREATIKVLKEHLHNAQHKMKTQTDKKRSEREVAEGDLRVGAVAYKLELPEGTRIHPIFHVSQLKKKTGSSSCAPYLPTTLTAHGYVILEQEAVLDRRLVKRNNKPITQVLAK</sequence>